<feature type="domain" description="TRNA-binding" evidence="17">
    <location>
        <begin position="590"/>
        <end position="692"/>
    </location>
</feature>
<comment type="cofactor">
    <cofactor evidence="16">
        <name>Zn(2+)</name>
        <dbReference type="ChEBI" id="CHEBI:29105"/>
    </cofactor>
    <text evidence="16">Binds 1 zinc ion per subunit.</text>
</comment>
<evidence type="ECO:0000256" key="3">
    <source>
        <dbReference type="ARBA" id="ARBA00008258"/>
    </source>
</evidence>
<feature type="binding site" evidence="16">
    <location>
        <position position="336"/>
    </location>
    <ligand>
        <name>ATP</name>
        <dbReference type="ChEBI" id="CHEBI:30616"/>
    </ligand>
</feature>
<evidence type="ECO:0000256" key="16">
    <source>
        <dbReference type="HAMAP-Rule" id="MF_00098"/>
    </source>
</evidence>
<keyword evidence="14 16" id="KW-0030">Aminoacyl-tRNA synthetase</keyword>
<dbReference type="PANTHER" id="PTHR45765:SF1">
    <property type="entry name" value="METHIONINE--TRNA LIGASE, CYTOPLASMIC"/>
    <property type="match status" value="1"/>
</dbReference>
<dbReference type="SUPFAM" id="SSF52374">
    <property type="entry name" value="Nucleotidylyl transferase"/>
    <property type="match status" value="1"/>
</dbReference>
<feature type="short sequence motif" description="'KMSKS' region" evidence="16">
    <location>
        <begin position="333"/>
        <end position="337"/>
    </location>
</feature>
<dbReference type="NCBIfam" id="TIGR00398">
    <property type="entry name" value="metG"/>
    <property type="match status" value="1"/>
</dbReference>
<dbReference type="EC" id="6.1.1.10" evidence="16"/>
<dbReference type="NCBIfam" id="TIGR00399">
    <property type="entry name" value="metG_C_term"/>
    <property type="match status" value="1"/>
</dbReference>
<dbReference type="CDD" id="cd00814">
    <property type="entry name" value="MetRS_core"/>
    <property type="match status" value="1"/>
</dbReference>
<dbReference type="PROSITE" id="PS50886">
    <property type="entry name" value="TRBD"/>
    <property type="match status" value="1"/>
</dbReference>
<evidence type="ECO:0000256" key="2">
    <source>
        <dbReference type="ARBA" id="ARBA00004496"/>
    </source>
</evidence>
<comment type="subunit">
    <text evidence="4 16">Homodimer.</text>
</comment>
<feature type="binding site" evidence="16">
    <location>
        <position position="164"/>
    </location>
    <ligand>
        <name>Zn(2+)</name>
        <dbReference type="ChEBI" id="CHEBI:29105"/>
    </ligand>
</feature>
<dbReference type="InterPro" id="IPR014729">
    <property type="entry name" value="Rossmann-like_a/b/a_fold"/>
</dbReference>
<evidence type="ECO:0000313" key="18">
    <source>
        <dbReference type="EMBL" id="NPE24542.1"/>
    </source>
</evidence>
<evidence type="ECO:0000256" key="15">
    <source>
        <dbReference type="ARBA" id="ARBA00047364"/>
    </source>
</evidence>
<keyword evidence="8 16" id="KW-0479">Metal-binding</keyword>
<dbReference type="PRINTS" id="PR01041">
    <property type="entry name" value="TRNASYNTHMET"/>
</dbReference>
<feature type="binding site" evidence="16">
    <location>
        <position position="148"/>
    </location>
    <ligand>
        <name>Zn(2+)</name>
        <dbReference type="ChEBI" id="CHEBI:29105"/>
    </ligand>
</feature>
<dbReference type="SUPFAM" id="SSF50249">
    <property type="entry name" value="Nucleic acid-binding proteins"/>
    <property type="match status" value="1"/>
</dbReference>
<evidence type="ECO:0000256" key="6">
    <source>
        <dbReference type="ARBA" id="ARBA00022555"/>
    </source>
</evidence>
<evidence type="ECO:0000256" key="1">
    <source>
        <dbReference type="ARBA" id="ARBA00003314"/>
    </source>
</evidence>
<reference evidence="18 19" key="1">
    <citation type="submission" date="2020-05" db="EMBL/GenBank/DDBJ databases">
        <title>Distinct polysaccharide utilization as determinants for interspecies competition between intestinal Prevotella spp.</title>
        <authorList>
            <person name="Galvez E.J.C."/>
            <person name="Iljazovic A."/>
            <person name="Strowig T."/>
        </authorList>
    </citation>
    <scope>NUCLEOTIDE SEQUENCE [LARGE SCALE GENOMIC DNA]</scope>
    <source>
        <strain evidence="18 19">PCHR</strain>
    </source>
</reference>
<dbReference type="CDD" id="cd02800">
    <property type="entry name" value="tRNA_bind_EcMetRS_like"/>
    <property type="match status" value="1"/>
</dbReference>
<keyword evidence="6 16" id="KW-0820">tRNA-binding</keyword>
<comment type="function">
    <text evidence="1 16">Is required not only for elongation of protein synthesis but also for the initiation of all mRNA translation through initiator tRNA(fMet) aminoacylation.</text>
</comment>
<keyword evidence="10 16" id="KW-0862">Zinc</keyword>
<dbReference type="InterPro" id="IPR012340">
    <property type="entry name" value="NA-bd_OB-fold"/>
</dbReference>
<evidence type="ECO:0000256" key="14">
    <source>
        <dbReference type="ARBA" id="ARBA00023146"/>
    </source>
</evidence>
<evidence type="ECO:0000256" key="13">
    <source>
        <dbReference type="ARBA" id="ARBA00022917"/>
    </source>
</evidence>
<keyword evidence="13 16" id="KW-0648">Protein biosynthesis</keyword>
<dbReference type="Gene3D" id="1.10.730.10">
    <property type="entry name" value="Isoleucyl-tRNA Synthetase, Domain 1"/>
    <property type="match status" value="1"/>
</dbReference>
<dbReference type="Gene3D" id="3.40.50.620">
    <property type="entry name" value="HUPs"/>
    <property type="match status" value="1"/>
</dbReference>
<dbReference type="InterPro" id="IPR041872">
    <property type="entry name" value="Anticodon_Met"/>
</dbReference>
<dbReference type="Gene3D" id="2.40.50.140">
    <property type="entry name" value="Nucleic acid-binding proteins"/>
    <property type="match status" value="1"/>
</dbReference>
<evidence type="ECO:0000256" key="12">
    <source>
        <dbReference type="ARBA" id="ARBA00022884"/>
    </source>
</evidence>
<feature type="binding site" evidence="16">
    <location>
        <position position="151"/>
    </location>
    <ligand>
        <name>Zn(2+)</name>
        <dbReference type="ChEBI" id="CHEBI:29105"/>
    </ligand>
</feature>
<comment type="similarity">
    <text evidence="3 16">Belongs to the class-I aminoacyl-tRNA synthetase family. MetG type 1 subfamily.</text>
</comment>
<evidence type="ECO:0000256" key="5">
    <source>
        <dbReference type="ARBA" id="ARBA00022490"/>
    </source>
</evidence>
<dbReference type="SUPFAM" id="SSF57770">
    <property type="entry name" value="Methionyl-tRNA synthetase (MetRS), Zn-domain"/>
    <property type="match status" value="1"/>
</dbReference>
<evidence type="ECO:0000256" key="8">
    <source>
        <dbReference type="ARBA" id="ARBA00022723"/>
    </source>
</evidence>
<dbReference type="InterPro" id="IPR001412">
    <property type="entry name" value="aa-tRNA-synth_I_CS"/>
</dbReference>
<gene>
    <name evidence="16 18" type="primary">metG</name>
    <name evidence="18" type="ORF">HPS54_03230</name>
</gene>
<dbReference type="InterPro" id="IPR029038">
    <property type="entry name" value="MetRS_Zn"/>
</dbReference>
<comment type="catalytic activity">
    <reaction evidence="15 16">
        <text>tRNA(Met) + L-methionine + ATP = L-methionyl-tRNA(Met) + AMP + diphosphate</text>
        <dbReference type="Rhea" id="RHEA:13481"/>
        <dbReference type="Rhea" id="RHEA-COMP:9667"/>
        <dbReference type="Rhea" id="RHEA-COMP:9698"/>
        <dbReference type="ChEBI" id="CHEBI:30616"/>
        <dbReference type="ChEBI" id="CHEBI:33019"/>
        <dbReference type="ChEBI" id="CHEBI:57844"/>
        <dbReference type="ChEBI" id="CHEBI:78442"/>
        <dbReference type="ChEBI" id="CHEBI:78530"/>
        <dbReference type="ChEBI" id="CHEBI:456215"/>
        <dbReference type="EC" id="6.1.1.10"/>
    </reaction>
</comment>
<dbReference type="HAMAP" id="MF_00098">
    <property type="entry name" value="Met_tRNA_synth_type1"/>
    <property type="match status" value="1"/>
</dbReference>
<dbReference type="InterPro" id="IPR014758">
    <property type="entry name" value="Met-tRNA_synth"/>
</dbReference>
<keyword evidence="7 16" id="KW-0436">Ligase</keyword>
<evidence type="ECO:0000256" key="9">
    <source>
        <dbReference type="ARBA" id="ARBA00022741"/>
    </source>
</evidence>
<organism evidence="18 19">
    <name type="scientific">Xylanibacter caecicola</name>
    <dbReference type="NCBI Taxonomy" id="2736294"/>
    <lineage>
        <taxon>Bacteria</taxon>
        <taxon>Pseudomonadati</taxon>
        <taxon>Bacteroidota</taxon>
        <taxon>Bacteroidia</taxon>
        <taxon>Bacteroidales</taxon>
        <taxon>Prevotellaceae</taxon>
        <taxon>Xylanibacter</taxon>
    </lineage>
</organism>
<name>A0ABX2B0I3_9BACT</name>
<dbReference type="EMBL" id="JABKKJ010000003">
    <property type="protein sequence ID" value="NPE24542.1"/>
    <property type="molecule type" value="Genomic_DNA"/>
</dbReference>
<feature type="binding site" evidence="16">
    <location>
        <position position="161"/>
    </location>
    <ligand>
        <name>Zn(2+)</name>
        <dbReference type="ChEBI" id="CHEBI:29105"/>
    </ligand>
</feature>
<accession>A0ABX2B0I3</accession>
<protein>
    <recommendedName>
        <fullName evidence="16">Methionine--tRNA ligase</fullName>
        <ecNumber evidence="16">6.1.1.10</ecNumber>
    </recommendedName>
    <alternativeName>
        <fullName evidence="16">Methionyl-tRNA synthetase</fullName>
        <shortName evidence="16">MetRS</shortName>
    </alternativeName>
</protein>
<dbReference type="Pfam" id="PF01588">
    <property type="entry name" value="tRNA_bind"/>
    <property type="match status" value="1"/>
</dbReference>
<dbReference type="SUPFAM" id="SSF47323">
    <property type="entry name" value="Anticodon-binding domain of a subclass of class I aminoacyl-tRNA synthetases"/>
    <property type="match status" value="1"/>
</dbReference>
<dbReference type="CDD" id="cd07957">
    <property type="entry name" value="Anticodon_Ia_Met"/>
    <property type="match status" value="1"/>
</dbReference>
<dbReference type="RefSeq" id="WP_172344038.1">
    <property type="nucleotide sequence ID" value="NZ_CASYYZ010000006.1"/>
</dbReference>
<evidence type="ECO:0000313" key="19">
    <source>
        <dbReference type="Proteomes" id="UP000820977"/>
    </source>
</evidence>
<evidence type="ECO:0000256" key="4">
    <source>
        <dbReference type="ARBA" id="ARBA00011738"/>
    </source>
</evidence>
<dbReference type="Pfam" id="PF19303">
    <property type="entry name" value="Anticodon_3"/>
    <property type="match status" value="1"/>
</dbReference>
<dbReference type="GO" id="GO:0004825">
    <property type="term" value="F:methionine-tRNA ligase activity"/>
    <property type="evidence" value="ECO:0007669"/>
    <property type="project" value="UniProtKB-EC"/>
</dbReference>
<evidence type="ECO:0000256" key="11">
    <source>
        <dbReference type="ARBA" id="ARBA00022840"/>
    </source>
</evidence>
<dbReference type="InterPro" id="IPR015413">
    <property type="entry name" value="Methionyl/Leucyl_tRNA_Synth"/>
</dbReference>
<dbReference type="InterPro" id="IPR033911">
    <property type="entry name" value="MetRS_core"/>
</dbReference>
<proteinExistence type="inferred from homology"/>
<evidence type="ECO:0000256" key="7">
    <source>
        <dbReference type="ARBA" id="ARBA00022598"/>
    </source>
</evidence>
<dbReference type="Proteomes" id="UP000820977">
    <property type="component" value="Unassembled WGS sequence"/>
</dbReference>
<dbReference type="PANTHER" id="PTHR45765">
    <property type="entry name" value="METHIONINE--TRNA LIGASE"/>
    <property type="match status" value="1"/>
</dbReference>
<dbReference type="Pfam" id="PF09334">
    <property type="entry name" value="tRNA-synt_1g"/>
    <property type="match status" value="1"/>
</dbReference>
<comment type="subcellular location">
    <subcellularLocation>
        <location evidence="2 16">Cytoplasm</location>
    </subcellularLocation>
</comment>
<keyword evidence="5 16" id="KW-0963">Cytoplasm</keyword>
<sequence length="692" mass="78763">MEQKNYKRTTVTAALPYANGGVHIGHLAGVYVPADIYVRYLRLKGQDVKFICGSDEHGVPITIRAKKEGITPQDVVDRYHKMIKDSFAEFGISFDIYSRTTSDMHTRTASDFFKKLYEDGKLIEKTSKQYYDEEAHQFLADRYITGECPHCHNPKAYGDQCEKCGSDLDPTELINPKSAISGSQPVLKDTKNWYLPLNEYQEWLKEWILEGHKEWRPNVYGQCKSWLDLDLQPRAMTRDLDWGIPVPVDGADGKVLYVWFDAPIGYISNTKELLPDDWEKWWKGPETKLVHFIGKDNIVFHCIVFPAMLKAHGGYILPENVPANEFLNLENDKISTSRNWAVWLHEYLTDMPGKQDVLRYVLTANAPETKDNNFTWKDFQERNNNELVAVYGNFVNRALQLTKKYFDGVVPECGTLTDTERQALDEFKGVKDKVESLLNIYKFRDAQKEVMNLARIGNKYITDCEPWKVAKGFKSDDESVRKEAEERVATILYVSLQLVANLAIAFEPFLPFSSKRLRDMLNISDCKWDSIGSTDILASGHQLAEPELLFEKIEDETINLQLNKLEETKKANEAANYKAAPIKETIAFEDFEKLDIRVGHVKNCEKVKKANKLLKFTIDDGSGTDRTIVSGIAKFYAPEELIGKDVLFIANLAPRKLMGIESCGMILSAENFDGSLSVTSLLREVKPGSCVG</sequence>
<feature type="short sequence motif" description="'HIGH' region" evidence="16">
    <location>
        <begin position="16"/>
        <end position="26"/>
    </location>
</feature>
<comment type="caution">
    <text evidence="18">The sequence shown here is derived from an EMBL/GenBank/DDBJ whole genome shotgun (WGS) entry which is preliminary data.</text>
</comment>
<dbReference type="InterPro" id="IPR009080">
    <property type="entry name" value="tRNAsynth_Ia_anticodon-bd"/>
</dbReference>
<dbReference type="InterPro" id="IPR023458">
    <property type="entry name" value="Met-tRNA_ligase_1"/>
</dbReference>
<dbReference type="InterPro" id="IPR004495">
    <property type="entry name" value="Met-tRNA-synth_bsu_C"/>
</dbReference>
<keyword evidence="9 16" id="KW-0547">Nucleotide-binding</keyword>
<keyword evidence="11 16" id="KW-0067">ATP-binding</keyword>
<dbReference type="InterPro" id="IPR002547">
    <property type="entry name" value="tRNA-bd_dom"/>
</dbReference>
<evidence type="ECO:0000256" key="10">
    <source>
        <dbReference type="ARBA" id="ARBA00022833"/>
    </source>
</evidence>
<keyword evidence="12 16" id="KW-0694">RNA-binding</keyword>
<dbReference type="Gene3D" id="2.20.28.20">
    <property type="entry name" value="Methionyl-tRNA synthetase, Zn-domain"/>
    <property type="match status" value="1"/>
</dbReference>
<keyword evidence="19" id="KW-1185">Reference proteome</keyword>
<dbReference type="PROSITE" id="PS00178">
    <property type="entry name" value="AA_TRNA_LIGASE_I"/>
    <property type="match status" value="1"/>
</dbReference>
<dbReference type="NCBIfam" id="NF001100">
    <property type="entry name" value="PRK00133.1"/>
    <property type="match status" value="1"/>
</dbReference>
<evidence type="ECO:0000259" key="17">
    <source>
        <dbReference type="PROSITE" id="PS50886"/>
    </source>
</evidence>